<dbReference type="GO" id="GO:0046872">
    <property type="term" value="F:metal ion binding"/>
    <property type="evidence" value="ECO:0007669"/>
    <property type="project" value="UniProtKB-KW"/>
</dbReference>
<evidence type="ECO:0000256" key="4">
    <source>
        <dbReference type="ARBA" id="ARBA00022964"/>
    </source>
</evidence>
<comment type="caution">
    <text evidence="9">The sequence shown here is derived from an EMBL/GenBank/DDBJ whole genome shotgun (WGS) entry which is preliminary data.</text>
</comment>
<dbReference type="InterPro" id="IPR027443">
    <property type="entry name" value="IPNS-like_sf"/>
</dbReference>
<dbReference type="GO" id="GO:0051213">
    <property type="term" value="F:dioxygenase activity"/>
    <property type="evidence" value="ECO:0007669"/>
    <property type="project" value="UniProtKB-KW"/>
</dbReference>
<dbReference type="Gene3D" id="2.60.120.330">
    <property type="entry name" value="B-lactam Antibiotic, Isopenicillin N Synthase, Chain"/>
    <property type="match status" value="1"/>
</dbReference>
<evidence type="ECO:0000256" key="5">
    <source>
        <dbReference type="ARBA" id="ARBA00023002"/>
    </source>
</evidence>
<keyword evidence="3 7" id="KW-0479">Metal-binding</keyword>
<organism evidence="9 10">
    <name type="scientific">Cocos nucifera</name>
    <name type="common">Coconut palm</name>
    <dbReference type="NCBI Taxonomy" id="13894"/>
    <lineage>
        <taxon>Eukaryota</taxon>
        <taxon>Viridiplantae</taxon>
        <taxon>Streptophyta</taxon>
        <taxon>Embryophyta</taxon>
        <taxon>Tracheophyta</taxon>
        <taxon>Spermatophyta</taxon>
        <taxon>Magnoliopsida</taxon>
        <taxon>Liliopsida</taxon>
        <taxon>Arecaceae</taxon>
        <taxon>Arecoideae</taxon>
        <taxon>Cocoseae</taxon>
        <taxon>Attaleinae</taxon>
        <taxon>Cocos</taxon>
    </lineage>
</organism>
<dbReference type="Proteomes" id="UP000797356">
    <property type="component" value="Chromosome 10"/>
</dbReference>
<dbReference type="InterPro" id="IPR005123">
    <property type="entry name" value="Oxoglu/Fe-dep_dioxygenase_dom"/>
</dbReference>
<dbReference type="AlphaFoldDB" id="A0A8K0IMP5"/>
<keyword evidence="4" id="KW-0223">Dioxygenase</keyword>
<dbReference type="EMBL" id="CM017881">
    <property type="protein sequence ID" value="KAG1362407.1"/>
    <property type="molecule type" value="Genomic_DNA"/>
</dbReference>
<dbReference type="PROSITE" id="PS51471">
    <property type="entry name" value="FE2OG_OXY"/>
    <property type="match status" value="1"/>
</dbReference>
<dbReference type="GO" id="GO:0002229">
    <property type="term" value="P:defense response to oomycetes"/>
    <property type="evidence" value="ECO:0007669"/>
    <property type="project" value="UniProtKB-ARBA"/>
</dbReference>
<dbReference type="InterPro" id="IPR050295">
    <property type="entry name" value="Plant_2OG-oxidoreductases"/>
</dbReference>
<evidence type="ECO:0000313" key="9">
    <source>
        <dbReference type="EMBL" id="KAG1362407.1"/>
    </source>
</evidence>
<feature type="domain" description="Fe2OG dioxygenase" evidence="8">
    <location>
        <begin position="202"/>
        <end position="301"/>
    </location>
</feature>
<dbReference type="SUPFAM" id="SSF51197">
    <property type="entry name" value="Clavaminate synthase-like"/>
    <property type="match status" value="1"/>
</dbReference>
<dbReference type="Pfam" id="PF14226">
    <property type="entry name" value="DIOX_N"/>
    <property type="match status" value="1"/>
</dbReference>
<evidence type="ECO:0000313" key="10">
    <source>
        <dbReference type="Proteomes" id="UP000797356"/>
    </source>
</evidence>
<comment type="similarity">
    <text evidence="2 7">Belongs to the iron/ascorbate-dependent oxidoreductase family.</text>
</comment>
<protein>
    <submittedName>
        <fullName evidence="9">Protein DMR6-LIKE OXYGENASE 2</fullName>
    </submittedName>
</protein>
<keyword evidence="10" id="KW-1185">Reference proteome</keyword>
<proteinExistence type="inferred from homology"/>
<dbReference type="FunFam" id="2.60.120.330:FF:000007">
    <property type="entry name" value="Protein DMR6-like oxygenase 2"/>
    <property type="match status" value="1"/>
</dbReference>
<dbReference type="Pfam" id="PF03171">
    <property type="entry name" value="2OG-FeII_Oxy"/>
    <property type="match status" value="1"/>
</dbReference>
<evidence type="ECO:0000256" key="2">
    <source>
        <dbReference type="ARBA" id="ARBA00008056"/>
    </source>
</evidence>
<dbReference type="InterPro" id="IPR026992">
    <property type="entry name" value="DIOX_N"/>
</dbReference>
<sequence length="351" mass="39388">MSSPMAADATKFLLSDLVSSHPKYVPSKYIRPVSDRPDLLNVETSNATIPVIDLQGLAGPNRSQVVEEIGLACQNDGFFQVRNHGIPMDVIEGMLHVAKEFFHLPESERLKSYSDDPKKTTRLSTSFNVKTEKVSNWRDYLRLHCYPLENFVDEWPYNPLHFRQAVGEYCKNVRELALKLLEAISESLGLEGGYMVKALGKQAQHMAINYYPPCPQPELTYGLPGHKDPNAITILLQDGVSGLQVLGNGKWVAVDPVPQTLVINIGDMMQVLSNDRFKSVLHRAIVNNTSQRISVPTFYCPSPDALIKPAEAVVGKEHPPNYRSFTYAEYYEKFWNQGLQSASCLDVFKVT</sequence>
<evidence type="ECO:0000256" key="6">
    <source>
        <dbReference type="ARBA" id="ARBA00023004"/>
    </source>
</evidence>
<keyword evidence="6 7" id="KW-0408">Iron</keyword>
<name>A0A8K0IMP5_COCNU</name>
<evidence type="ECO:0000256" key="7">
    <source>
        <dbReference type="RuleBase" id="RU003682"/>
    </source>
</evidence>
<gene>
    <name evidence="9" type="ORF">COCNU_10G006260</name>
</gene>
<dbReference type="OrthoDB" id="288590at2759"/>
<reference evidence="9" key="2">
    <citation type="submission" date="2019-07" db="EMBL/GenBank/DDBJ databases">
        <authorList>
            <person name="Yang Y."/>
            <person name="Bocs S."/>
            <person name="Baudouin L."/>
        </authorList>
    </citation>
    <scope>NUCLEOTIDE SEQUENCE</scope>
    <source>
        <tissue evidence="9">Spear leaf of Hainan Tall coconut</tissue>
    </source>
</reference>
<dbReference type="PANTHER" id="PTHR47991">
    <property type="entry name" value="OXOGLUTARATE/IRON-DEPENDENT DIOXYGENASE"/>
    <property type="match status" value="1"/>
</dbReference>
<accession>A0A8K0IMP5</accession>
<reference evidence="9" key="1">
    <citation type="journal article" date="2017" name="Gigascience">
        <title>The genome draft of coconut (Cocos nucifera).</title>
        <authorList>
            <person name="Xiao Y."/>
            <person name="Xu P."/>
            <person name="Fan H."/>
            <person name="Baudouin L."/>
            <person name="Xia W."/>
            <person name="Bocs S."/>
            <person name="Xu J."/>
            <person name="Li Q."/>
            <person name="Guo A."/>
            <person name="Zhou L."/>
            <person name="Li J."/>
            <person name="Wu Y."/>
            <person name="Ma Z."/>
            <person name="Armero A."/>
            <person name="Issali A.E."/>
            <person name="Liu N."/>
            <person name="Peng M."/>
            <person name="Yang Y."/>
        </authorList>
    </citation>
    <scope>NUCLEOTIDE SEQUENCE</scope>
    <source>
        <tissue evidence="9">Spear leaf of Hainan Tall coconut</tissue>
    </source>
</reference>
<evidence type="ECO:0000256" key="3">
    <source>
        <dbReference type="ARBA" id="ARBA00022723"/>
    </source>
</evidence>
<evidence type="ECO:0000256" key="1">
    <source>
        <dbReference type="ARBA" id="ARBA00001961"/>
    </source>
</evidence>
<comment type="cofactor">
    <cofactor evidence="1">
        <name>L-ascorbate</name>
        <dbReference type="ChEBI" id="CHEBI:38290"/>
    </cofactor>
</comment>
<keyword evidence="5 7" id="KW-0560">Oxidoreductase</keyword>
<evidence type="ECO:0000259" key="8">
    <source>
        <dbReference type="PROSITE" id="PS51471"/>
    </source>
</evidence>
<dbReference type="InterPro" id="IPR044861">
    <property type="entry name" value="IPNS-like_FE2OG_OXY"/>
</dbReference>